<dbReference type="GO" id="GO:0005524">
    <property type="term" value="F:ATP binding"/>
    <property type="evidence" value="ECO:0007669"/>
    <property type="project" value="UniProtKB-KW"/>
</dbReference>
<evidence type="ECO:0000313" key="8">
    <source>
        <dbReference type="Proteomes" id="UP000633509"/>
    </source>
</evidence>
<dbReference type="PANTHER" id="PTHR43776">
    <property type="entry name" value="TRANSPORT ATP-BINDING PROTEIN"/>
    <property type="match status" value="1"/>
</dbReference>
<dbReference type="SUPFAM" id="SSF52540">
    <property type="entry name" value="P-loop containing nucleoside triphosphate hydrolases"/>
    <property type="match status" value="1"/>
</dbReference>
<dbReference type="PROSITE" id="PS50893">
    <property type="entry name" value="ABC_TRANSPORTER_2"/>
    <property type="match status" value="1"/>
</dbReference>
<evidence type="ECO:0000256" key="1">
    <source>
        <dbReference type="ARBA" id="ARBA00005417"/>
    </source>
</evidence>
<comment type="similarity">
    <text evidence="1">Belongs to the ABC transporter superfamily.</text>
</comment>
<dbReference type="EMBL" id="JADBEK010000001">
    <property type="protein sequence ID" value="MBE1582737.1"/>
    <property type="molecule type" value="Genomic_DNA"/>
</dbReference>
<feature type="domain" description="ABC transporter" evidence="6">
    <location>
        <begin position="20"/>
        <end position="266"/>
    </location>
</feature>
<dbReference type="Gene3D" id="3.40.50.300">
    <property type="entry name" value="P-loop containing nucleotide triphosphate hydrolases"/>
    <property type="match status" value="1"/>
</dbReference>
<dbReference type="Pfam" id="PF08352">
    <property type="entry name" value="oligo_HPY"/>
    <property type="match status" value="1"/>
</dbReference>
<evidence type="ECO:0000256" key="3">
    <source>
        <dbReference type="ARBA" id="ARBA00022741"/>
    </source>
</evidence>
<dbReference type="InterPro" id="IPR003593">
    <property type="entry name" value="AAA+_ATPase"/>
</dbReference>
<evidence type="ECO:0000256" key="2">
    <source>
        <dbReference type="ARBA" id="ARBA00022448"/>
    </source>
</evidence>
<dbReference type="PROSITE" id="PS00211">
    <property type="entry name" value="ABC_TRANSPORTER_1"/>
    <property type="match status" value="1"/>
</dbReference>
<dbReference type="RefSeq" id="WP_192783967.1">
    <property type="nucleotide sequence ID" value="NZ_JADBEK010000001.1"/>
</dbReference>
<evidence type="ECO:0000256" key="5">
    <source>
        <dbReference type="SAM" id="MobiDB-lite"/>
    </source>
</evidence>
<reference evidence="7 8" key="1">
    <citation type="submission" date="2020-10" db="EMBL/GenBank/DDBJ databases">
        <title>Sequencing the genomes of 1000 actinobacteria strains.</title>
        <authorList>
            <person name="Klenk H.-P."/>
        </authorList>
    </citation>
    <scope>NUCLEOTIDE SEQUENCE [LARGE SCALE GENOMIC DNA]</scope>
    <source>
        <strain evidence="7 8">DSM 43173</strain>
    </source>
</reference>
<keyword evidence="2" id="KW-0813">Transport</keyword>
<dbReference type="Pfam" id="PF00005">
    <property type="entry name" value="ABC_tran"/>
    <property type="match status" value="1"/>
</dbReference>
<sequence length="288" mass="31890">MTVQQTHHANEPRATGTAVVEATGLRKTFRLDHREFVAVDNVSFDVLRGECLGLVGESGSGKTTVAKLLLGIERPDAGRITVNGRPRDHGVTKARERRRRARETQIVFQDPYTSLDPRQSAHQAVMEVLRLHFGELSGARREKRAGELLDSVGLDTRRRHALPINLSGGQRQRIGIARALAAEPDVIILDEAVSGLDVSIQAQVLNLLADLQAETGMSYIFISHDLSVIRQLADRVIVMRDGTIVERGQTAKVFDDPQHPYTQMLRAAAPRPGWRPERRAAESRPQAT</sequence>
<accession>A0ABR9LQ44</accession>
<dbReference type="InterPro" id="IPR017871">
    <property type="entry name" value="ABC_transporter-like_CS"/>
</dbReference>
<gene>
    <name evidence="7" type="ORF">H4W80_000995</name>
</gene>
<dbReference type="InterPro" id="IPR027417">
    <property type="entry name" value="P-loop_NTPase"/>
</dbReference>
<dbReference type="SMART" id="SM00382">
    <property type="entry name" value="AAA"/>
    <property type="match status" value="1"/>
</dbReference>
<dbReference type="InterPro" id="IPR012700">
    <property type="entry name" value="PhnK"/>
</dbReference>
<dbReference type="PIRSF" id="PIRSF037116">
    <property type="entry name" value="CP_lyase_PhnK"/>
    <property type="match status" value="1"/>
</dbReference>
<organism evidence="7 8">
    <name type="scientific">Nonomuraea angiospora</name>
    <dbReference type="NCBI Taxonomy" id="46172"/>
    <lineage>
        <taxon>Bacteria</taxon>
        <taxon>Bacillati</taxon>
        <taxon>Actinomycetota</taxon>
        <taxon>Actinomycetes</taxon>
        <taxon>Streptosporangiales</taxon>
        <taxon>Streptosporangiaceae</taxon>
        <taxon>Nonomuraea</taxon>
    </lineage>
</organism>
<comment type="caution">
    <text evidence="7">The sequence shown here is derived from an EMBL/GenBank/DDBJ whole genome shotgun (WGS) entry which is preliminary data.</text>
</comment>
<dbReference type="InterPro" id="IPR003439">
    <property type="entry name" value="ABC_transporter-like_ATP-bd"/>
</dbReference>
<dbReference type="CDD" id="cd03257">
    <property type="entry name" value="ABC_NikE_OppD_transporters"/>
    <property type="match status" value="1"/>
</dbReference>
<keyword evidence="4 7" id="KW-0067">ATP-binding</keyword>
<dbReference type="PANTHER" id="PTHR43776:SF7">
    <property type="entry name" value="D,D-DIPEPTIDE TRANSPORT ATP-BINDING PROTEIN DDPF-RELATED"/>
    <property type="match status" value="1"/>
</dbReference>
<keyword evidence="8" id="KW-1185">Reference proteome</keyword>
<feature type="region of interest" description="Disordered" evidence="5">
    <location>
        <begin position="267"/>
        <end position="288"/>
    </location>
</feature>
<dbReference type="Proteomes" id="UP000633509">
    <property type="component" value="Unassembled WGS sequence"/>
</dbReference>
<evidence type="ECO:0000259" key="6">
    <source>
        <dbReference type="PROSITE" id="PS50893"/>
    </source>
</evidence>
<dbReference type="InterPro" id="IPR013563">
    <property type="entry name" value="Oligopep_ABC_C"/>
</dbReference>
<dbReference type="InterPro" id="IPR050319">
    <property type="entry name" value="ABC_transp_ATP-bind"/>
</dbReference>
<protein>
    <submittedName>
        <fullName evidence="7">Peptide/nickel transport system ATP-binding protein</fullName>
    </submittedName>
</protein>
<evidence type="ECO:0000313" key="7">
    <source>
        <dbReference type="EMBL" id="MBE1582737.1"/>
    </source>
</evidence>
<evidence type="ECO:0000256" key="4">
    <source>
        <dbReference type="ARBA" id="ARBA00022840"/>
    </source>
</evidence>
<name>A0ABR9LQ44_9ACTN</name>
<keyword evidence="3" id="KW-0547">Nucleotide-binding</keyword>
<proteinExistence type="inferred from homology"/>